<evidence type="ECO:0000313" key="4">
    <source>
        <dbReference type="EMBL" id="CZR60149.1"/>
    </source>
</evidence>
<dbReference type="Gene3D" id="3.90.850.10">
    <property type="entry name" value="Fumarylacetoacetase-like, C-terminal domain"/>
    <property type="match status" value="1"/>
</dbReference>
<dbReference type="EMBL" id="FJOG01000015">
    <property type="protein sequence ID" value="CZR60149.1"/>
    <property type="molecule type" value="Genomic_DNA"/>
</dbReference>
<keyword evidence="2" id="KW-0479">Metal-binding</keyword>
<dbReference type="STRING" id="576137.A0A1L7X547"/>
<feature type="domain" description="Fumarylacetoacetase-like C-terminal" evidence="3">
    <location>
        <begin position="70"/>
        <end position="279"/>
    </location>
</feature>
<dbReference type="PANTHER" id="PTHR11820">
    <property type="entry name" value="ACYLPYRUVASE"/>
    <property type="match status" value="1"/>
</dbReference>
<dbReference type="AlphaFoldDB" id="A0A1L7X547"/>
<keyword evidence="5" id="KW-1185">Reference proteome</keyword>
<dbReference type="FunFam" id="3.90.850.10:FF:000002">
    <property type="entry name" value="2-hydroxyhepta-2,4-diene-1,7-dioate isomerase"/>
    <property type="match status" value="1"/>
</dbReference>
<comment type="similarity">
    <text evidence="1">Belongs to the FAH family.</text>
</comment>
<evidence type="ECO:0000256" key="2">
    <source>
        <dbReference type="ARBA" id="ARBA00022723"/>
    </source>
</evidence>
<dbReference type="SUPFAM" id="SSF56529">
    <property type="entry name" value="FAH"/>
    <property type="match status" value="1"/>
</dbReference>
<sequence length="282" mass="30972">MPRFSRLIRFQAADSDEIYFADLGVDMLEAPKPGSKINAHKSFDELGSGKAFEVTLGKLLAPLPYLGVPIYCVGMNYRTHAEEAKLPIPKNPPLWTKPVTSLADPDEDIPMNTFCASSLPDYEGELTFITSKECKDISPAEAESCILGYTAGNDISCRMFQMPDQCGGQFFFAKAFDKFAPIGPTLISPEVFKKGEGFKLITRVNGEVMQDSEFMKDLIWGPAKILSRMSQGTTIPRGTAVMTGTPSGVGAFRKPRYFLKNGDVVEVEISNIGILRNKIAFS</sequence>
<dbReference type="GO" id="GO:0050163">
    <property type="term" value="F:oxaloacetate tautomerase activity"/>
    <property type="evidence" value="ECO:0007669"/>
    <property type="project" value="UniProtKB-ARBA"/>
</dbReference>
<dbReference type="Proteomes" id="UP000184330">
    <property type="component" value="Unassembled WGS sequence"/>
</dbReference>
<proteinExistence type="inferred from homology"/>
<evidence type="ECO:0000256" key="1">
    <source>
        <dbReference type="ARBA" id="ARBA00010211"/>
    </source>
</evidence>
<dbReference type="InterPro" id="IPR011234">
    <property type="entry name" value="Fumarylacetoacetase-like_C"/>
</dbReference>
<dbReference type="Pfam" id="PF01557">
    <property type="entry name" value="FAA_hydrolase"/>
    <property type="match status" value="1"/>
</dbReference>
<dbReference type="PANTHER" id="PTHR11820:SF86">
    <property type="entry name" value="FUMARYLACETOACETATE HYDROLASE FAMILY PROTEIN (AFU_ORTHOLOGUE AFUA_7G07000)"/>
    <property type="match status" value="1"/>
</dbReference>
<accession>A0A1L7X547</accession>
<dbReference type="OrthoDB" id="411064at2759"/>
<dbReference type="GO" id="GO:0006107">
    <property type="term" value="P:oxaloacetate metabolic process"/>
    <property type="evidence" value="ECO:0007669"/>
    <property type="project" value="UniProtKB-ARBA"/>
</dbReference>
<protein>
    <submittedName>
        <fullName evidence="4">Related to bifunctional 4-hydroxyphenylacetate degradation enzyme</fullName>
    </submittedName>
</protein>
<gene>
    <name evidence="4" type="ORF">PAC_10045</name>
</gene>
<dbReference type="GO" id="GO:0018773">
    <property type="term" value="F:acetylpyruvate hydrolase activity"/>
    <property type="evidence" value="ECO:0007669"/>
    <property type="project" value="TreeGrafter"/>
</dbReference>
<name>A0A1L7X547_9HELO</name>
<reference evidence="4 5" key="1">
    <citation type="submission" date="2016-03" db="EMBL/GenBank/DDBJ databases">
        <authorList>
            <person name="Ploux O."/>
        </authorList>
    </citation>
    <scope>NUCLEOTIDE SEQUENCE [LARGE SCALE GENOMIC DNA]</scope>
    <source>
        <strain evidence="4 5">UAMH 11012</strain>
    </source>
</reference>
<evidence type="ECO:0000313" key="5">
    <source>
        <dbReference type="Proteomes" id="UP000184330"/>
    </source>
</evidence>
<evidence type="ECO:0000259" key="3">
    <source>
        <dbReference type="Pfam" id="PF01557"/>
    </source>
</evidence>
<dbReference type="InterPro" id="IPR036663">
    <property type="entry name" value="Fumarylacetoacetase_C_sf"/>
</dbReference>
<dbReference type="GO" id="GO:0046872">
    <property type="term" value="F:metal ion binding"/>
    <property type="evidence" value="ECO:0007669"/>
    <property type="project" value="UniProtKB-KW"/>
</dbReference>
<organism evidence="4 5">
    <name type="scientific">Phialocephala subalpina</name>
    <dbReference type="NCBI Taxonomy" id="576137"/>
    <lineage>
        <taxon>Eukaryota</taxon>
        <taxon>Fungi</taxon>
        <taxon>Dikarya</taxon>
        <taxon>Ascomycota</taxon>
        <taxon>Pezizomycotina</taxon>
        <taxon>Leotiomycetes</taxon>
        <taxon>Helotiales</taxon>
        <taxon>Mollisiaceae</taxon>
        <taxon>Phialocephala</taxon>
        <taxon>Phialocephala fortinii species complex</taxon>
    </lineage>
</organism>